<protein>
    <submittedName>
        <fullName evidence="4">Alpha/beta hydrolase</fullName>
    </submittedName>
</protein>
<evidence type="ECO:0000313" key="5">
    <source>
        <dbReference type="Proteomes" id="UP001176806"/>
    </source>
</evidence>
<feature type="signal peptide" evidence="2">
    <location>
        <begin position="1"/>
        <end position="18"/>
    </location>
</feature>
<reference evidence="4" key="1">
    <citation type="submission" date="2023-07" db="EMBL/GenBank/DDBJ databases">
        <title>Two novel species in the genus Flavivirga.</title>
        <authorList>
            <person name="Kwon K."/>
        </authorList>
    </citation>
    <scope>NUCLEOTIDE SEQUENCE</scope>
    <source>
        <strain evidence="4">KACC 14158</strain>
    </source>
</reference>
<evidence type="ECO:0000259" key="3">
    <source>
        <dbReference type="Pfam" id="PF20434"/>
    </source>
</evidence>
<organism evidence="4 5">
    <name type="scientific">Flavivirga jejuensis</name>
    <dbReference type="NCBI Taxonomy" id="870487"/>
    <lineage>
        <taxon>Bacteria</taxon>
        <taxon>Pseudomonadati</taxon>
        <taxon>Bacteroidota</taxon>
        <taxon>Flavobacteriia</taxon>
        <taxon>Flavobacteriales</taxon>
        <taxon>Flavobacteriaceae</taxon>
        <taxon>Flavivirga</taxon>
    </lineage>
</organism>
<evidence type="ECO:0000313" key="4">
    <source>
        <dbReference type="EMBL" id="MDO5974054.1"/>
    </source>
</evidence>
<dbReference type="Gene3D" id="3.40.50.1820">
    <property type="entry name" value="alpha/beta hydrolase"/>
    <property type="match status" value="1"/>
</dbReference>
<dbReference type="InterPro" id="IPR029058">
    <property type="entry name" value="AB_hydrolase_fold"/>
</dbReference>
<dbReference type="RefSeq" id="WP_303301194.1">
    <property type="nucleotide sequence ID" value="NZ_BAABDA010000051.1"/>
</dbReference>
<dbReference type="Pfam" id="PF20434">
    <property type="entry name" value="BD-FAE"/>
    <property type="match status" value="1"/>
</dbReference>
<sequence length="294" mass="32453">MKYRILATIFCLSAFVFSQNITTHTYAIKGLDTLKMDVYTPKNIKTNANLPVILWMHGGGFAGGKRDHPDEVKMMQYFSQNGYIGISISYRLLLKNAETGSGCDCPKAFKLEIFKQAAIDYLDAAKFIVDNSAMLQINPDKIIAGGGSAGAESILNAVYMKTYFVDHLETYKNVKFAGVMSLAGALVNAAYITKSNALPTVLFHGTDDPLVPFASAAHHYCIAEKPGYLQLDGSETISKKLDALGTAYYFNKVIGGKHELCMIPFDQLDTIIQFFEKTVDHSEIIQTKKIITKN</sequence>
<name>A0ABT8WLM9_9FLAO</name>
<proteinExistence type="predicted"/>
<dbReference type="PANTHER" id="PTHR48081">
    <property type="entry name" value="AB HYDROLASE SUPERFAMILY PROTEIN C4A8.06C"/>
    <property type="match status" value="1"/>
</dbReference>
<dbReference type="InterPro" id="IPR050300">
    <property type="entry name" value="GDXG_lipolytic_enzyme"/>
</dbReference>
<dbReference type="EMBL" id="JAUOEL010000002">
    <property type="protein sequence ID" value="MDO5974054.1"/>
    <property type="molecule type" value="Genomic_DNA"/>
</dbReference>
<dbReference type="InterPro" id="IPR049492">
    <property type="entry name" value="BD-FAE-like_dom"/>
</dbReference>
<dbReference type="SUPFAM" id="SSF53474">
    <property type="entry name" value="alpha/beta-Hydrolases"/>
    <property type="match status" value="1"/>
</dbReference>
<comment type="caution">
    <text evidence="4">The sequence shown here is derived from an EMBL/GenBank/DDBJ whole genome shotgun (WGS) entry which is preliminary data.</text>
</comment>
<keyword evidence="2" id="KW-0732">Signal</keyword>
<accession>A0ABT8WLM9</accession>
<evidence type="ECO:0000256" key="1">
    <source>
        <dbReference type="ARBA" id="ARBA00022801"/>
    </source>
</evidence>
<feature type="domain" description="BD-FAE-like" evidence="3">
    <location>
        <begin position="36"/>
        <end position="161"/>
    </location>
</feature>
<dbReference type="GO" id="GO:0016787">
    <property type="term" value="F:hydrolase activity"/>
    <property type="evidence" value="ECO:0007669"/>
    <property type="project" value="UniProtKB-KW"/>
</dbReference>
<feature type="chain" id="PRO_5045330020" evidence="2">
    <location>
        <begin position="19"/>
        <end position="294"/>
    </location>
</feature>
<dbReference type="PANTHER" id="PTHR48081:SF6">
    <property type="entry name" value="PEPTIDASE S9 PROLYL OLIGOPEPTIDASE CATALYTIC DOMAIN-CONTAINING PROTEIN"/>
    <property type="match status" value="1"/>
</dbReference>
<gene>
    <name evidence="4" type="ORF">Q4Q40_07640</name>
</gene>
<keyword evidence="5" id="KW-1185">Reference proteome</keyword>
<dbReference type="Proteomes" id="UP001176806">
    <property type="component" value="Unassembled WGS sequence"/>
</dbReference>
<evidence type="ECO:0000256" key="2">
    <source>
        <dbReference type="SAM" id="SignalP"/>
    </source>
</evidence>
<keyword evidence="1 4" id="KW-0378">Hydrolase</keyword>